<dbReference type="PANTHER" id="PTHR36844">
    <property type="entry name" value="PROTEASE PRSW"/>
    <property type="match status" value="1"/>
</dbReference>
<keyword evidence="3" id="KW-1185">Reference proteome</keyword>
<dbReference type="EMBL" id="AP019860">
    <property type="protein sequence ID" value="BBM84018.1"/>
    <property type="molecule type" value="Genomic_DNA"/>
</dbReference>
<feature type="transmembrane region" description="Helical" evidence="1">
    <location>
        <begin position="261"/>
        <end position="278"/>
    </location>
</feature>
<feature type="transmembrane region" description="Helical" evidence="1">
    <location>
        <begin position="227"/>
        <end position="249"/>
    </location>
</feature>
<dbReference type="AlphaFoldDB" id="A0A5S9ILC8"/>
<dbReference type="PANTHER" id="PTHR36844:SF1">
    <property type="entry name" value="PROTEASE PRSW"/>
    <property type="match status" value="1"/>
</dbReference>
<dbReference type="KEGG" id="uam:UABAM_02373"/>
<dbReference type="GO" id="GO:0006508">
    <property type="term" value="P:proteolysis"/>
    <property type="evidence" value="ECO:0007669"/>
    <property type="project" value="UniProtKB-KW"/>
</dbReference>
<feature type="transmembrane region" description="Helical" evidence="1">
    <location>
        <begin position="122"/>
        <end position="141"/>
    </location>
</feature>
<organism evidence="2 3">
    <name type="scientific">Uabimicrobium amorphum</name>
    <dbReference type="NCBI Taxonomy" id="2596890"/>
    <lineage>
        <taxon>Bacteria</taxon>
        <taxon>Pseudomonadati</taxon>
        <taxon>Planctomycetota</taxon>
        <taxon>Candidatus Uabimicrobiia</taxon>
        <taxon>Candidatus Uabimicrobiales</taxon>
        <taxon>Candidatus Uabimicrobiaceae</taxon>
        <taxon>Candidatus Uabimicrobium</taxon>
    </lineage>
</organism>
<keyword evidence="2" id="KW-0645">Protease</keyword>
<keyword evidence="1" id="KW-0812">Transmembrane</keyword>
<dbReference type="Pfam" id="PF13367">
    <property type="entry name" value="PrsW-protease"/>
    <property type="match status" value="1"/>
</dbReference>
<evidence type="ECO:0000256" key="1">
    <source>
        <dbReference type="SAM" id="Phobius"/>
    </source>
</evidence>
<dbReference type="GO" id="GO:0008233">
    <property type="term" value="F:peptidase activity"/>
    <property type="evidence" value="ECO:0007669"/>
    <property type="project" value="UniProtKB-KW"/>
</dbReference>
<evidence type="ECO:0000313" key="2">
    <source>
        <dbReference type="EMBL" id="BBM84018.1"/>
    </source>
</evidence>
<evidence type="ECO:0000313" key="3">
    <source>
        <dbReference type="Proteomes" id="UP000326354"/>
    </source>
</evidence>
<keyword evidence="1" id="KW-0472">Membrane</keyword>
<feature type="transmembrane region" description="Helical" evidence="1">
    <location>
        <begin position="186"/>
        <end position="207"/>
    </location>
</feature>
<reference evidence="2 3" key="1">
    <citation type="submission" date="2019-08" db="EMBL/GenBank/DDBJ databases">
        <title>Complete genome sequence of Candidatus Uab amorphum.</title>
        <authorList>
            <person name="Shiratori T."/>
            <person name="Suzuki S."/>
            <person name="Kakizawa Y."/>
            <person name="Ishida K."/>
        </authorList>
    </citation>
    <scope>NUCLEOTIDE SEQUENCE [LARGE SCALE GENOMIC DNA]</scope>
    <source>
        <strain evidence="2 3">SRT547</strain>
    </source>
</reference>
<accession>A0A5S9ILC8</accession>
<name>A0A5S9ILC8_UABAM</name>
<keyword evidence="1" id="KW-1133">Transmembrane helix</keyword>
<protein>
    <submittedName>
        <fullName evidence="2">Protease PrsW</fullName>
    </submittedName>
</protein>
<feature type="transmembrane region" description="Helical" evidence="1">
    <location>
        <begin position="94"/>
        <end position="113"/>
    </location>
</feature>
<sequence>MTKEKMRLLRSKFIRTLQLLKLAKQKNLIDDEQYTQTTKKYRKKISSLDVEQGEAPSYEILGGFAAKIFFLLVTFLAVAYFLPHAIALTSAKPSYLFVAFGCPIVYLMIVYLLDKYEPEPKLYVAGAFVWGAVSTVIALYLNAFTAGIFGSMVISICLAGVTEELAKGIGVYRLSKHPEYNDTLDAIVYGFAVGLGFAAVENLFYYYQFMQAGAKANELLGSVATMIAIRASLCALGHAVFTTTIALVLAQAKQVKGMPDIGDFIKGYFLAAIIHGAFNYFCIAIGNNSIIVNSIIVMTGLYIFWLVIKNNWKEVRDNNNYFKGLGVPSDI</sequence>
<proteinExistence type="predicted"/>
<keyword evidence="2" id="KW-0378">Hydrolase</keyword>
<dbReference type="InterPro" id="IPR026898">
    <property type="entry name" value="PrsW"/>
</dbReference>
<gene>
    <name evidence="2" type="ORF">UABAM_02373</name>
</gene>
<dbReference type="OrthoDB" id="273919at2"/>
<dbReference type="Proteomes" id="UP000326354">
    <property type="component" value="Chromosome"/>
</dbReference>
<feature type="transmembrane region" description="Helical" evidence="1">
    <location>
        <begin position="290"/>
        <end position="308"/>
    </location>
</feature>
<feature type="transmembrane region" description="Helical" evidence="1">
    <location>
        <begin position="64"/>
        <end position="82"/>
    </location>
</feature>